<name>A0ABY8BPY5_AFICR</name>
<keyword evidence="1" id="KW-0812">Transmembrane</keyword>
<dbReference type="RefSeq" id="WP_275247609.1">
    <property type="nucleotide sequence ID" value="NZ_BAABDX010000001.1"/>
</dbReference>
<dbReference type="EMBL" id="CP113162">
    <property type="protein sequence ID" value="WEF52033.1"/>
    <property type="molecule type" value="Genomic_DNA"/>
</dbReference>
<reference evidence="2 3" key="1">
    <citation type="submission" date="2022-11" db="EMBL/GenBank/DDBJ databases">
        <authorList>
            <person name="Siebert D."/>
            <person name="Busche T."/>
            <person name="Saydam E."/>
            <person name="Kalinowski J."/>
            <person name="Ruckert C."/>
            <person name="Blombach B."/>
        </authorList>
    </citation>
    <scope>NUCLEOTIDE SEQUENCE [LARGE SCALE GENOMIC DNA]</scope>
    <source>
        <strain evidence="2 3">DSM 1083</strain>
    </source>
</reference>
<sequence length="255" mass="28191">MAKPTDKTIKRLFALSGNICAFSGCTLPIVEGTVTGEICHITARSPGGPRYDPSQSDKDRNGFGNLLLLCGHHHKIIDGEPRLYTVDVLRDIKAIHESAAGRAEQPTDLIFAKILLNDLNGITINQNSGNIAINSPGTIQAHQVHVSTNRRSISINAPPGTIGSDQETTRYVKYLIDRYNKFASADRMRTSKFSYGAISKNIESNFGAPWRLLPTDKFDAVCEYLQQRIKRTVIAKSNAANGMRAYSTYMEFNTR</sequence>
<evidence type="ECO:0000256" key="1">
    <source>
        <dbReference type="SAM" id="Phobius"/>
    </source>
</evidence>
<accession>A0ABY8BPY5</accession>
<dbReference type="CDD" id="cd00085">
    <property type="entry name" value="HNHc"/>
    <property type="match status" value="1"/>
</dbReference>
<dbReference type="InterPro" id="IPR003615">
    <property type="entry name" value="HNH_nuc"/>
</dbReference>
<dbReference type="Proteomes" id="UP001213907">
    <property type="component" value="Chromosome"/>
</dbReference>
<organism evidence="2 3">
    <name type="scientific">Afipia carboxydohydrogena</name>
    <name type="common">Pseudomonas carboxydohydrogena</name>
    <dbReference type="NCBI Taxonomy" id="290"/>
    <lineage>
        <taxon>Bacteria</taxon>
        <taxon>Pseudomonadati</taxon>
        <taxon>Pseudomonadota</taxon>
        <taxon>Alphaproteobacteria</taxon>
        <taxon>Hyphomicrobiales</taxon>
        <taxon>Nitrobacteraceae</taxon>
        <taxon>Afipia</taxon>
    </lineage>
</organism>
<evidence type="ECO:0000313" key="3">
    <source>
        <dbReference type="Proteomes" id="UP001213907"/>
    </source>
</evidence>
<feature type="transmembrane region" description="Helical" evidence="1">
    <location>
        <begin position="12"/>
        <end position="30"/>
    </location>
</feature>
<keyword evidence="1" id="KW-1133">Transmembrane helix</keyword>
<evidence type="ECO:0000313" key="2">
    <source>
        <dbReference type="EMBL" id="WEF52033.1"/>
    </source>
</evidence>
<gene>
    <name evidence="2" type="ORF">AFIC_000493</name>
</gene>
<keyword evidence="1" id="KW-0472">Membrane</keyword>
<dbReference type="PROSITE" id="PS51257">
    <property type="entry name" value="PROKAR_LIPOPROTEIN"/>
    <property type="match status" value="1"/>
</dbReference>
<evidence type="ECO:0008006" key="4">
    <source>
        <dbReference type="Google" id="ProtNLM"/>
    </source>
</evidence>
<protein>
    <recommendedName>
        <fullName evidence="4">HNH endonuclease</fullName>
    </recommendedName>
</protein>
<keyword evidence="3" id="KW-1185">Reference proteome</keyword>
<proteinExistence type="predicted"/>